<dbReference type="RefSeq" id="WP_044753216.1">
    <property type="nucleotide sequence ID" value="NZ_CEEK01000003.1"/>
</dbReference>
<protein>
    <submittedName>
        <fullName evidence="1">Uncharacterized protein</fullName>
    </submittedName>
</protein>
<accession>A0A123TXM1</accession>
<sequence length="329" mass="38146">MNIWIVDKILSKKCLWGVIFTCWIFFGIILSNFDSSLKNNYVYVLGVNLLLFAQIVTYHCLMRKEELLSLSISGITIDGYSLFSICNRFGTYLQKWYSIIISIAIGIIYIISLILLKVLMWNQVITVYGSITLIFTVFIAIQLYLKYIFYILTLRKIANLEFTTFTPISLHNPSEATWIVKFTDTMSAFGNYFGVLGIAYTLLFYLTTPLSAISFSNNKLNINTSNDIVFIITWGIIAILIGLGYILFDYLWKNYIKIIIKKIKRNRLLEYDNISNQQSQLNKDFIDLFNLYRDTPNFPELFNGQYVNPLGYIPVIINLYNVIIPFLSQ</sequence>
<proteinExistence type="predicted"/>
<evidence type="ECO:0000313" key="2">
    <source>
        <dbReference type="Proteomes" id="UP000069831"/>
    </source>
</evidence>
<organism evidence="1 2">
    <name type="scientific">Streptococcus suis</name>
    <dbReference type="NCBI Taxonomy" id="1307"/>
    <lineage>
        <taxon>Bacteria</taxon>
        <taxon>Bacillati</taxon>
        <taxon>Bacillota</taxon>
        <taxon>Bacilli</taxon>
        <taxon>Lactobacillales</taxon>
        <taxon>Streptococcaceae</taxon>
        <taxon>Streptococcus</taxon>
    </lineage>
</organism>
<evidence type="ECO:0000313" key="1">
    <source>
        <dbReference type="EMBL" id="CYV77255.1"/>
    </source>
</evidence>
<dbReference type="Proteomes" id="UP000069831">
    <property type="component" value="Unassembled WGS sequence"/>
</dbReference>
<gene>
    <name evidence="1" type="ORF">ERS132457_00864</name>
</gene>
<dbReference type="EMBL" id="FIIR01000006">
    <property type="protein sequence ID" value="CYV77255.1"/>
    <property type="molecule type" value="Genomic_DNA"/>
</dbReference>
<reference evidence="1 2" key="1">
    <citation type="submission" date="2016-02" db="EMBL/GenBank/DDBJ databases">
        <authorList>
            <consortium name="Pathogen Informatics"/>
        </authorList>
    </citation>
    <scope>NUCLEOTIDE SEQUENCE [LARGE SCALE GENOMIC DNA]</scope>
    <source>
        <strain evidence="1 2">LSS95</strain>
    </source>
</reference>
<name>A0A123TXM1_STRSU</name>
<dbReference type="AlphaFoldDB" id="A0A123TXM1"/>